<feature type="region of interest" description="Disordered" evidence="1">
    <location>
        <begin position="1"/>
        <end position="87"/>
    </location>
</feature>
<name>A6FYN0_9BACT</name>
<sequence length="350" mass="37327">MLGCKPAGGEVADASRAEAPAEEAEPSAAAEPSEATEQVRPQPPLIMPPASAPARAEVARAPDADASPDAPDAAKDDATAEPAEPPDPFAEALAELKVDAGVLAAANALFVERYGRAKQPDEVLRRKHIDLLLSFFEVKIAALTTPEVERAMGCKKHPERCEGAKLSPDAVAVADAFEANAVVSVYLGEGSEGFATDHRELAELLEPALSKPAKQYFEGLALEAEARAGYDDGMYFGEPDDIVELIRWWEALGSSGGPAYADRHDEARELVWDYLYLTELGKLDGPKLLARVRASHASFVAKHGDSRWHPVVEHFVAEAGDYSLSAEACSELIKASMKLAKPMPLSPPAP</sequence>
<evidence type="ECO:0000313" key="2">
    <source>
        <dbReference type="EMBL" id="EDM81302.1"/>
    </source>
</evidence>
<keyword evidence="3" id="KW-1185">Reference proteome</keyword>
<comment type="caution">
    <text evidence="2">The sequence shown here is derived from an EMBL/GenBank/DDBJ whole genome shotgun (WGS) entry which is preliminary data.</text>
</comment>
<evidence type="ECO:0000313" key="3">
    <source>
        <dbReference type="Proteomes" id="UP000005801"/>
    </source>
</evidence>
<dbReference type="EMBL" id="ABCS01000004">
    <property type="protein sequence ID" value="EDM81302.1"/>
    <property type="molecule type" value="Genomic_DNA"/>
</dbReference>
<dbReference type="Proteomes" id="UP000005801">
    <property type="component" value="Unassembled WGS sequence"/>
</dbReference>
<evidence type="ECO:0000256" key="1">
    <source>
        <dbReference type="SAM" id="MobiDB-lite"/>
    </source>
</evidence>
<organism evidence="2 3">
    <name type="scientific">Plesiocystis pacifica SIR-1</name>
    <dbReference type="NCBI Taxonomy" id="391625"/>
    <lineage>
        <taxon>Bacteria</taxon>
        <taxon>Pseudomonadati</taxon>
        <taxon>Myxococcota</taxon>
        <taxon>Polyangia</taxon>
        <taxon>Nannocystales</taxon>
        <taxon>Nannocystaceae</taxon>
        <taxon>Plesiocystis</taxon>
    </lineage>
</organism>
<proteinExistence type="predicted"/>
<dbReference type="STRING" id="391625.PPSIR1_40500"/>
<accession>A6FYN0</accession>
<dbReference type="AlphaFoldDB" id="A6FYN0"/>
<reference evidence="2 3" key="1">
    <citation type="submission" date="2007-06" db="EMBL/GenBank/DDBJ databases">
        <authorList>
            <person name="Shimkets L."/>
            <person name="Ferriera S."/>
            <person name="Johnson J."/>
            <person name="Kravitz S."/>
            <person name="Beeson K."/>
            <person name="Sutton G."/>
            <person name="Rogers Y.-H."/>
            <person name="Friedman R."/>
            <person name="Frazier M."/>
            <person name="Venter J.C."/>
        </authorList>
    </citation>
    <scope>NUCLEOTIDE SEQUENCE [LARGE SCALE GENOMIC DNA]</scope>
    <source>
        <strain evidence="2 3">SIR-1</strain>
    </source>
</reference>
<feature type="compositionally biased region" description="Low complexity" evidence="1">
    <location>
        <begin position="26"/>
        <end position="36"/>
    </location>
</feature>
<protein>
    <submittedName>
        <fullName evidence="2">Uncharacterized protein</fullName>
    </submittedName>
</protein>
<gene>
    <name evidence="2" type="ORF">PPSIR1_40500</name>
</gene>
<feature type="compositionally biased region" description="Pro residues" evidence="1">
    <location>
        <begin position="41"/>
        <end position="51"/>
    </location>
</feature>